<feature type="transmembrane region" description="Helical" evidence="1">
    <location>
        <begin position="419"/>
        <end position="443"/>
    </location>
</feature>
<feature type="transmembrane region" description="Helical" evidence="1">
    <location>
        <begin position="109"/>
        <end position="126"/>
    </location>
</feature>
<dbReference type="InterPro" id="IPR004445">
    <property type="entry name" value="GltS"/>
</dbReference>
<dbReference type="GO" id="GO:0016020">
    <property type="term" value="C:membrane"/>
    <property type="evidence" value="ECO:0007669"/>
    <property type="project" value="InterPro"/>
</dbReference>
<dbReference type="GO" id="GO:0015501">
    <property type="term" value="F:glutamate:sodium symporter activity"/>
    <property type="evidence" value="ECO:0007669"/>
    <property type="project" value="InterPro"/>
</dbReference>
<name>A0A290Q7B8_9BACT</name>
<dbReference type="GO" id="GO:0015813">
    <property type="term" value="P:L-glutamate transmembrane transport"/>
    <property type="evidence" value="ECO:0007669"/>
    <property type="project" value="InterPro"/>
</dbReference>
<keyword evidence="1" id="KW-0812">Transmembrane</keyword>
<keyword evidence="3" id="KW-1185">Reference proteome</keyword>
<evidence type="ECO:0000313" key="2">
    <source>
        <dbReference type="EMBL" id="ATC63070.1"/>
    </source>
</evidence>
<dbReference type="PANTHER" id="PTHR36178:SF1">
    <property type="entry name" value="SODIUM_GLUTAMATE SYMPORTER"/>
    <property type="match status" value="1"/>
</dbReference>
<dbReference type="RefSeq" id="WP_096054702.1">
    <property type="nucleotide sequence ID" value="NZ_CP023344.1"/>
</dbReference>
<dbReference type="KEGG" id="vbh:CMV30_03355"/>
<accession>A0A290Q7B8</accession>
<dbReference type="PANTHER" id="PTHR36178">
    <property type="entry name" value="SLR0625 PROTEIN"/>
    <property type="match status" value="1"/>
</dbReference>
<keyword evidence="1" id="KW-0472">Membrane</keyword>
<feature type="transmembrane region" description="Helical" evidence="1">
    <location>
        <begin position="190"/>
        <end position="216"/>
    </location>
</feature>
<organism evidence="2 3">
    <name type="scientific">Nibricoccus aquaticus</name>
    <dbReference type="NCBI Taxonomy" id="2576891"/>
    <lineage>
        <taxon>Bacteria</taxon>
        <taxon>Pseudomonadati</taxon>
        <taxon>Verrucomicrobiota</taxon>
        <taxon>Opitutia</taxon>
        <taxon>Opitutales</taxon>
        <taxon>Opitutaceae</taxon>
        <taxon>Nibricoccus</taxon>
    </lineage>
</organism>
<sequence length="444" mass="46104">MDHFAQIAEAGASASSTLFIGPFALLVLAIPVLLLGEFIFHRVGWLHRANVPAPIIGGLLVAITLAILAQAAPGLVTLQGSTANAVWLWPVLPQWGLGAPSMTDVERPLLILFFTCIGFNASWSVARQGGLPLVILLALSIGLSAVQAATGALTALALGETPLLGLMASNVSLMGGFGTAAGFAPEFEKAGLVGAASIGLTAAVFGVVAGGLVAGWTGGRLVQRKLHRVGEGSVSLQQLESASAEPAGFIAELKELARSARSVLLHLAALVVCMKLGAFLSVFIQSSGLTFPVYMGSMIVAAILRNAHDLLRGNVLKTERVDAIGSVALMWLLAVVMIDLQLAQLLGSALPLLVILAVQVALMAALAYFVTFRLMGRDYEAAVTSAGMIGYGLGATSNAMATMRVMIRRFGPAPRSMLIVPIVGSFLVDFFNAVLTTTALNVLK</sequence>
<dbReference type="Proteomes" id="UP000217265">
    <property type="component" value="Chromosome"/>
</dbReference>
<dbReference type="EMBL" id="CP023344">
    <property type="protein sequence ID" value="ATC63070.1"/>
    <property type="molecule type" value="Genomic_DNA"/>
</dbReference>
<gene>
    <name evidence="2" type="ORF">CMV30_03355</name>
</gene>
<proteinExistence type="predicted"/>
<evidence type="ECO:0000256" key="1">
    <source>
        <dbReference type="SAM" id="Phobius"/>
    </source>
</evidence>
<feature type="transmembrane region" description="Helical" evidence="1">
    <location>
        <begin position="291"/>
        <end position="311"/>
    </location>
</feature>
<dbReference type="AlphaFoldDB" id="A0A290Q7B8"/>
<keyword evidence="1" id="KW-1133">Transmembrane helix</keyword>
<dbReference type="Pfam" id="PF03616">
    <property type="entry name" value="Glt_symporter"/>
    <property type="match status" value="2"/>
</dbReference>
<feature type="transmembrane region" description="Helical" evidence="1">
    <location>
        <begin position="382"/>
        <end position="407"/>
    </location>
</feature>
<dbReference type="OrthoDB" id="4921038at2"/>
<evidence type="ECO:0000313" key="3">
    <source>
        <dbReference type="Proteomes" id="UP000217265"/>
    </source>
</evidence>
<feature type="transmembrane region" description="Helical" evidence="1">
    <location>
        <begin position="349"/>
        <end position="370"/>
    </location>
</feature>
<feature type="transmembrane region" description="Helical" evidence="1">
    <location>
        <begin position="20"/>
        <end position="40"/>
    </location>
</feature>
<feature type="transmembrane region" description="Helical" evidence="1">
    <location>
        <begin position="163"/>
        <end position="184"/>
    </location>
</feature>
<feature type="transmembrane region" description="Helical" evidence="1">
    <location>
        <begin position="323"/>
        <end position="343"/>
    </location>
</feature>
<reference evidence="2 3" key="1">
    <citation type="submission" date="2017-09" db="EMBL/GenBank/DDBJ databases">
        <title>Complete genome sequence of Verrucomicrobial strain HZ-65, isolated from freshwater.</title>
        <authorList>
            <person name="Choi A."/>
        </authorList>
    </citation>
    <scope>NUCLEOTIDE SEQUENCE [LARGE SCALE GENOMIC DNA]</scope>
    <source>
        <strain evidence="2 3">HZ-65</strain>
    </source>
</reference>
<protein>
    <recommendedName>
        <fullName evidence="4">Sodium/glutamate symporter</fullName>
    </recommendedName>
</protein>
<feature type="transmembrane region" description="Helical" evidence="1">
    <location>
        <begin position="52"/>
        <end position="72"/>
    </location>
</feature>
<evidence type="ECO:0008006" key="4">
    <source>
        <dbReference type="Google" id="ProtNLM"/>
    </source>
</evidence>
<feature type="transmembrane region" description="Helical" evidence="1">
    <location>
        <begin position="132"/>
        <end position="156"/>
    </location>
</feature>